<reference evidence="1 2" key="1">
    <citation type="submission" date="2019-09" db="EMBL/GenBank/DDBJ databases">
        <title>Bird 10,000 Genomes (B10K) Project - Family phase.</title>
        <authorList>
            <person name="Zhang G."/>
        </authorList>
    </citation>
    <scope>NUCLEOTIDE SEQUENCE [LARGE SCALE GENOMIC DNA]</scope>
    <source>
        <strain evidence="1">B10K-DU-011-36</strain>
        <tissue evidence="1">Muscle</tissue>
    </source>
</reference>
<dbReference type="InterPro" id="IPR029290">
    <property type="entry name" value="TP53TG5"/>
</dbReference>
<feature type="non-terminal residue" evidence="1">
    <location>
        <position position="178"/>
    </location>
</feature>
<comment type="caution">
    <text evidence="1">The sequence shown here is derived from an EMBL/GenBank/DDBJ whole genome shotgun (WGS) entry which is preliminary data.</text>
</comment>
<gene>
    <name evidence="1" type="primary">Tp53tg5</name>
    <name evidence="1" type="ORF">CHATOR_R01711</name>
</gene>
<dbReference type="PANTHER" id="PTHR15562:SF0">
    <property type="entry name" value="TP53-TARGET GENE 5 PROTEIN"/>
    <property type="match status" value="1"/>
</dbReference>
<evidence type="ECO:0000313" key="1">
    <source>
        <dbReference type="EMBL" id="NXK48669.1"/>
    </source>
</evidence>
<evidence type="ECO:0000313" key="2">
    <source>
        <dbReference type="Proteomes" id="UP000537522"/>
    </source>
</evidence>
<name>A0A7L0JXU8_CHATO</name>
<dbReference type="Proteomes" id="UP000537522">
    <property type="component" value="Unassembled WGS sequence"/>
</dbReference>
<dbReference type="PANTHER" id="PTHR15562">
    <property type="entry name" value="TP53-TARGET GENE 5 PROTEIN"/>
    <property type="match status" value="1"/>
</dbReference>
<dbReference type="EMBL" id="VXAL01007254">
    <property type="protein sequence ID" value="NXK48669.1"/>
    <property type="molecule type" value="Genomic_DNA"/>
</dbReference>
<keyword evidence="2" id="KW-1185">Reference proteome</keyword>
<organism evidence="1 2">
    <name type="scientific">Chauna torquata</name>
    <name type="common">Southern screamer</name>
    <dbReference type="NCBI Taxonomy" id="30388"/>
    <lineage>
        <taxon>Eukaryota</taxon>
        <taxon>Metazoa</taxon>
        <taxon>Chordata</taxon>
        <taxon>Craniata</taxon>
        <taxon>Vertebrata</taxon>
        <taxon>Euteleostomi</taxon>
        <taxon>Archelosauria</taxon>
        <taxon>Archosauria</taxon>
        <taxon>Dinosauria</taxon>
        <taxon>Saurischia</taxon>
        <taxon>Theropoda</taxon>
        <taxon>Coelurosauria</taxon>
        <taxon>Aves</taxon>
        <taxon>Neognathae</taxon>
        <taxon>Galloanserae</taxon>
        <taxon>Anseriformes</taxon>
        <taxon>Anhimidae</taxon>
        <taxon>Chauna</taxon>
    </lineage>
</organism>
<accession>A0A7L0JXU8</accession>
<sequence length="178" mass="19622">LSPCLSLSQAGDMADQPCPLGSTELKSRLRKALKELSLLKLLKHTNRRILRLHAVAVRCWRSLVAQRSPSLPPAPRGIWHLMPEPEEAAGSPVTSSTSSMDVLMDPETETLLGGPQLLSESWGAGEAKQDLLGTLPQRFHMPAPKVLCRPSAQRWVKPCCTRSCGESLEHVLTVRYLR</sequence>
<protein>
    <submittedName>
        <fullName evidence="1">T53G5 protein</fullName>
    </submittedName>
</protein>
<dbReference type="Pfam" id="PF15331">
    <property type="entry name" value="TP53IP5"/>
    <property type="match status" value="2"/>
</dbReference>
<proteinExistence type="predicted"/>
<feature type="non-terminal residue" evidence="1">
    <location>
        <position position="1"/>
    </location>
</feature>
<dbReference type="AlphaFoldDB" id="A0A7L0JXU8"/>